<accession>A0ABW4RH05</accession>
<dbReference type="Proteomes" id="UP001597233">
    <property type="component" value="Unassembled WGS sequence"/>
</dbReference>
<dbReference type="RefSeq" id="WP_347325868.1">
    <property type="nucleotide sequence ID" value="NZ_JBCGUH010000008.1"/>
</dbReference>
<evidence type="ECO:0000256" key="1">
    <source>
        <dbReference type="SAM" id="MobiDB-lite"/>
    </source>
</evidence>
<protein>
    <submittedName>
        <fullName evidence="2">Metal homeostasis protein</fullName>
    </submittedName>
</protein>
<organism evidence="2 3">
    <name type="scientific">Paenibacillus wenxiniae</name>
    <dbReference type="NCBI Taxonomy" id="1636843"/>
    <lineage>
        <taxon>Bacteria</taxon>
        <taxon>Bacillati</taxon>
        <taxon>Bacillota</taxon>
        <taxon>Bacilli</taxon>
        <taxon>Bacillales</taxon>
        <taxon>Paenibacillaceae</taxon>
        <taxon>Paenibacillus</taxon>
    </lineage>
</organism>
<reference evidence="3" key="1">
    <citation type="journal article" date="2019" name="Int. J. Syst. Evol. Microbiol.">
        <title>The Global Catalogue of Microorganisms (GCM) 10K type strain sequencing project: providing services to taxonomists for standard genome sequencing and annotation.</title>
        <authorList>
            <consortium name="The Broad Institute Genomics Platform"/>
            <consortium name="The Broad Institute Genome Sequencing Center for Infectious Disease"/>
            <person name="Wu L."/>
            <person name="Ma J."/>
        </authorList>
    </citation>
    <scope>NUCLEOTIDE SEQUENCE [LARGE SCALE GENOMIC DNA]</scope>
    <source>
        <strain evidence="3">CCUG 54950</strain>
    </source>
</reference>
<keyword evidence="3" id="KW-1185">Reference proteome</keyword>
<dbReference type="NCBIfam" id="NF038026">
    <property type="entry name" value="RsaX20_sORF"/>
    <property type="match status" value="1"/>
</dbReference>
<evidence type="ECO:0000313" key="3">
    <source>
        <dbReference type="Proteomes" id="UP001597233"/>
    </source>
</evidence>
<comment type="caution">
    <text evidence="2">The sequence shown here is derived from an EMBL/GenBank/DDBJ whole genome shotgun (WGS) entry which is preliminary data.</text>
</comment>
<name>A0ABW4RH05_9BACL</name>
<feature type="region of interest" description="Disordered" evidence="1">
    <location>
        <begin position="1"/>
        <end position="21"/>
    </location>
</feature>
<gene>
    <name evidence="2" type="ORF">ACFSC9_05645</name>
</gene>
<dbReference type="InterPro" id="IPR049844">
    <property type="entry name" value="RsaX20-like"/>
</dbReference>
<evidence type="ECO:0000313" key="2">
    <source>
        <dbReference type="EMBL" id="MFD1885004.1"/>
    </source>
</evidence>
<proteinExistence type="predicted"/>
<feature type="compositionally biased region" description="Polar residues" evidence="1">
    <location>
        <begin position="1"/>
        <end position="18"/>
    </location>
</feature>
<sequence>MAKTDTATAYRQLKSPNKVTRARALRIIKEAKKQKLQKQS</sequence>
<dbReference type="EMBL" id="JBHUEH010000011">
    <property type="protein sequence ID" value="MFD1885004.1"/>
    <property type="molecule type" value="Genomic_DNA"/>
</dbReference>